<dbReference type="GO" id="GO:0046872">
    <property type="term" value="F:metal ion binding"/>
    <property type="evidence" value="ECO:0007669"/>
    <property type="project" value="InterPro"/>
</dbReference>
<keyword evidence="1" id="KW-0472">Membrane</keyword>
<evidence type="ECO:0000313" key="2">
    <source>
        <dbReference type="EMBL" id="MCP2265835.1"/>
    </source>
</evidence>
<dbReference type="RefSeq" id="WP_253837218.1">
    <property type="nucleotide sequence ID" value="NZ_JAMTCS010000009.1"/>
</dbReference>
<dbReference type="Gene3D" id="3.30.830.10">
    <property type="entry name" value="Metalloenzyme, LuxS/M16 peptidase-like"/>
    <property type="match status" value="2"/>
</dbReference>
<protein>
    <submittedName>
        <fullName evidence="2">Zn-dependent peptidase</fullName>
    </submittedName>
</protein>
<feature type="transmembrane region" description="Helical" evidence="1">
    <location>
        <begin position="547"/>
        <end position="565"/>
    </location>
</feature>
<evidence type="ECO:0000256" key="1">
    <source>
        <dbReference type="SAM" id="Phobius"/>
    </source>
</evidence>
<comment type="caution">
    <text evidence="2">The sequence shown here is derived from an EMBL/GenBank/DDBJ whole genome shotgun (WGS) entry which is preliminary data.</text>
</comment>
<organism evidence="2 3">
    <name type="scientific">Promicromonospora thailandica</name>
    <dbReference type="NCBI Taxonomy" id="765201"/>
    <lineage>
        <taxon>Bacteria</taxon>
        <taxon>Bacillati</taxon>
        <taxon>Actinomycetota</taxon>
        <taxon>Actinomycetes</taxon>
        <taxon>Micrococcales</taxon>
        <taxon>Promicromonosporaceae</taxon>
        <taxon>Promicromonospora</taxon>
    </lineage>
</organism>
<feature type="transmembrane region" description="Helical" evidence="1">
    <location>
        <begin position="510"/>
        <end position="535"/>
    </location>
</feature>
<dbReference type="AlphaFoldDB" id="A0A9X2G512"/>
<gene>
    <name evidence="2" type="ORF">APR03_003193</name>
</gene>
<keyword evidence="3" id="KW-1185">Reference proteome</keyword>
<dbReference type="Proteomes" id="UP001139493">
    <property type="component" value="Unassembled WGS sequence"/>
</dbReference>
<name>A0A9X2G512_9MICO</name>
<reference evidence="2" key="1">
    <citation type="submission" date="2022-06" db="EMBL/GenBank/DDBJ databases">
        <title>Genomic Encyclopedia of Archaeal and Bacterial Type Strains, Phase II (KMG-II): from individual species to whole genera.</title>
        <authorList>
            <person name="Goeker M."/>
        </authorList>
    </citation>
    <scope>NUCLEOTIDE SEQUENCE</scope>
    <source>
        <strain evidence="2">DSM 26652</strain>
    </source>
</reference>
<accession>A0A9X2G512</accession>
<keyword evidence="1" id="KW-0812">Transmembrane</keyword>
<sequence length="574" mass="60775">MSATVPDVVGFPGITLAESDGVPLLLAPREGNTTGGIVFRVGSAHETLATSGITHLVEHLALRDQVLSEAHLNGHTHADVTVFHVTGSASDVVAYLNDVCAALRDLPLDQLDTEKDILRSESDGRSPGFAGRLRLNRHGSRGHGLVANGERGLDRLTADEARAWSRTWFTRQNAVAWFTGDAVPDGLDLRLPEGRRMPAPEVTDVLGGTPALLTGLRDGVALDAVVPRGDAAYVASLVTREALHRELRTDADLASSVDVGYEVLDPEHARVLVVVQAVEGREDAVAGGVVDALGTLRFHVTDADLAAARALALERLAELTAASPADLLPTAAHRLVTGRRVEHHERTRARLEGMTADDVRAAVRDLWASALWYAPAPLDWAGVAAAPQWSREAVHGRTFPRIDAPDVSLVLAADGVGIVTPDGPLTVRFADCVLLETVPDGARALTGADGFRVTIEPTLFRGLTAAEVAAHVDPNVPTEVVVRLPARAPADVPAPATRSSRKGRGAASRALRSVGGTVGLVAAVWLAGLLLVGWIQQLASEVLGLDLHLGLLPLLACVWATFAVINKRHRRGER</sequence>
<dbReference type="SUPFAM" id="SSF63411">
    <property type="entry name" value="LuxS/MPP-like metallohydrolase"/>
    <property type="match status" value="2"/>
</dbReference>
<evidence type="ECO:0000313" key="3">
    <source>
        <dbReference type="Proteomes" id="UP001139493"/>
    </source>
</evidence>
<keyword evidence="1" id="KW-1133">Transmembrane helix</keyword>
<dbReference type="EMBL" id="JAMTCS010000009">
    <property type="protein sequence ID" value="MCP2265835.1"/>
    <property type="molecule type" value="Genomic_DNA"/>
</dbReference>
<dbReference type="InterPro" id="IPR011249">
    <property type="entry name" value="Metalloenz_LuxS/M16"/>
</dbReference>
<proteinExistence type="predicted"/>